<evidence type="ECO:0000313" key="3">
    <source>
        <dbReference type="Proteomes" id="UP000663440"/>
    </source>
</evidence>
<dbReference type="Proteomes" id="UP000663440">
    <property type="component" value="Chromosome"/>
</dbReference>
<accession>A0ABX7Q8G3</accession>
<dbReference type="RefSeq" id="WP_207294482.1">
    <property type="nucleotide sequence ID" value="NZ_CP071448.1"/>
</dbReference>
<keyword evidence="1" id="KW-0472">Membrane</keyword>
<gene>
    <name evidence="2" type="ORF">J0383_13035</name>
</gene>
<reference evidence="2 3" key="1">
    <citation type="submission" date="2021-03" db="EMBL/GenBank/DDBJ databases">
        <title>Flavobacterium kribbensis sp. nov, an endophytic bacteria, isolated from soybean.</title>
        <authorList>
            <person name="Lee J."/>
            <person name="Seo J."/>
        </authorList>
    </citation>
    <scope>NUCLEOTIDE SEQUENCE [LARGE SCALE GENOMIC DNA]</scope>
    <source>
        <strain evidence="2 3">BB8</strain>
    </source>
</reference>
<feature type="transmembrane region" description="Helical" evidence="1">
    <location>
        <begin position="85"/>
        <end position="102"/>
    </location>
</feature>
<keyword evidence="1" id="KW-0812">Transmembrane</keyword>
<keyword evidence="3" id="KW-1185">Reference proteome</keyword>
<sequence>MSQPFSNKTIHLLKKYTLIAILLFTATYLEMYWAMRSFSEKISSGCLDCSFSSDVNFISIFTTVFLIIVLLILSLIKNVYWKNSLQLLFLIAVWFFWNYVIFVDRESSWSTYTFSEEIQHTISYSILPILVLSAVTEFSLHTIHKNISKPL</sequence>
<evidence type="ECO:0000313" key="2">
    <source>
        <dbReference type="EMBL" id="QSW87222.1"/>
    </source>
</evidence>
<feature type="transmembrane region" description="Helical" evidence="1">
    <location>
        <begin position="55"/>
        <end position="73"/>
    </location>
</feature>
<evidence type="ECO:0000256" key="1">
    <source>
        <dbReference type="SAM" id="Phobius"/>
    </source>
</evidence>
<keyword evidence="1" id="KW-1133">Transmembrane helix</keyword>
<feature type="transmembrane region" description="Helical" evidence="1">
    <location>
        <begin position="16"/>
        <end position="35"/>
    </location>
</feature>
<proteinExistence type="predicted"/>
<protein>
    <submittedName>
        <fullName evidence="2">Uncharacterized protein</fullName>
    </submittedName>
</protein>
<dbReference type="EMBL" id="CP071448">
    <property type="protein sequence ID" value="QSW87222.1"/>
    <property type="molecule type" value="Genomic_DNA"/>
</dbReference>
<feature type="transmembrane region" description="Helical" evidence="1">
    <location>
        <begin position="122"/>
        <end position="140"/>
    </location>
</feature>
<organism evidence="2 3">
    <name type="scientific">Flavobacterium endoglycinae</name>
    <dbReference type="NCBI Taxonomy" id="2816357"/>
    <lineage>
        <taxon>Bacteria</taxon>
        <taxon>Pseudomonadati</taxon>
        <taxon>Bacteroidota</taxon>
        <taxon>Flavobacteriia</taxon>
        <taxon>Flavobacteriales</taxon>
        <taxon>Flavobacteriaceae</taxon>
        <taxon>Flavobacterium</taxon>
    </lineage>
</organism>
<name>A0ABX7Q8G3_9FLAO</name>